<feature type="transmembrane region" description="Helical" evidence="10">
    <location>
        <begin position="20"/>
        <end position="38"/>
    </location>
</feature>
<evidence type="ECO:0000256" key="5">
    <source>
        <dbReference type="ARBA" id="ARBA00022692"/>
    </source>
</evidence>
<feature type="transmembrane region" description="Helical" evidence="10">
    <location>
        <begin position="221"/>
        <end position="241"/>
    </location>
</feature>
<gene>
    <name evidence="11" type="ORF">ACFFRH_18030</name>
</gene>
<reference evidence="11 12" key="1">
    <citation type="submission" date="2024-09" db="EMBL/GenBank/DDBJ databases">
        <authorList>
            <person name="Sun Q."/>
            <person name="Mori K."/>
        </authorList>
    </citation>
    <scope>NUCLEOTIDE SEQUENCE [LARGE SCALE GENOMIC DNA]</scope>
    <source>
        <strain evidence="11 12">JCM 3028</strain>
    </source>
</reference>
<dbReference type="Proteomes" id="UP001589610">
    <property type="component" value="Unassembled WGS sequence"/>
</dbReference>
<feature type="transmembrane region" description="Helical" evidence="10">
    <location>
        <begin position="131"/>
        <end position="149"/>
    </location>
</feature>
<organism evidence="11 12">
    <name type="scientific">Streptosporangium vulgare</name>
    <dbReference type="NCBI Taxonomy" id="46190"/>
    <lineage>
        <taxon>Bacteria</taxon>
        <taxon>Bacillati</taxon>
        <taxon>Actinomycetota</taxon>
        <taxon>Actinomycetes</taxon>
        <taxon>Streptosporangiales</taxon>
        <taxon>Streptosporangiaceae</taxon>
        <taxon>Streptosporangium</taxon>
    </lineage>
</organism>
<evidence type="ECO:0000256" key="10">
    <source>
        <dbReference type="SAM" id="Phobius"/>
    </source>
</evidence>
<keyword evidence="2" id="KW-0813">Transport</keyword>
<evidence type="ECO:0000313" key="11">
    <source>
        <dbReference type="EMBL" id="MFB9677383.1"/>
    </source>
</evidence>
<evidence type="ECO:0000256" key="2">
    <source>
        <dbReference type="ARBA" id="ARBA00022448"/>
    </source>
</evidence>
<evidence type="ECO:0000313" key="12">
    <source>
        <dbReference type="Proteomes" id="UP001589610"/>
    </source>
</evidence>
<feature type="transmembrane region" description="Helical" evidence="10">
    <location>
        <begin position="50"/>
        <end position="71"/>
    </location>
</feature>
<keyword evidence="12" id="KW-1185">Reference proteome</keyword>
<name>A0ABV5TE47_9ACTN</name>
<feature type="transmembrane region" description="Helical" evidence="10">
    <location>
        <begin position="301"/>
        <end position="319"/>
    </location>
</feature>
<dbReference type="Pfam" id="PF02653">
    <property type="entry name" value="BPD_transp_2"/>
    <property type="match status" value="1"/>
</dbReference>
<evidence type="ECO:0000256" key="4">
    <source>
        <dbReference type="ARBA" id="ARBA00022519"/>
    </source>
</evidence>
<comment type="caution">
    <text evidence="11">The sequence shown here is derived from an EMBL/GenBank/DDBJ whole genome shotgun (WGS) entry which is preliminary data.</text>
</comment>
<dbReference type="PANTHER" id="PTHR32196">
    <property type="entry name" value="ABC TRANSPORTER PERMEASE PROTEIN YPHD-RELATED-RELATED"/>
    <property type="match status" value="1"/>
</dbReference>
<keyword evidence="6 10" id="KW-1133">Transmembrane helix</keyword>
<keyword evidence="3" id="KW-1003">Cell membrane</keyword>
<dbReference type="CDD" id="cd06579">
    <property type="entry name" value="TM_PBP1_transp_AraH_like"/>
    <property type="match status" value="1"/>
</dbReference>
<dbReference type="InterPro" id="IPR001851">
    <property type="entry name" value="ABC_transp_permease"/>
</dbReference>
<evidence type="ECO:0000256" key="7">
    <source>
        <dbReference type="ARBA" id="ARBA00023136"/>
    </source>
</evidence>
<evidence type="ECO:0000256" key="8">
    <source>
        <dbReference type="ARBA" id="ARBA00039381"/>
    </source>
</evidence>
<dbReference type="PANTHER" id="PTHR32196:SF71">
    <property type="entry name" value="AUTOINDUCER 2 IMPORT SYSTEM PERMEASE PROTEIN LSRD"/>
    <property type="match status" value="1"/>
</dbReference>
<comment type="subcellular location">
    <subcellularLocation>
        <location evidence="1">Cell membrane</location>
        <topology evidence="1">Multi-pass membrane protein</topology>
    </subcellularLocation>
</comment>
<dbReference type="RefSeq" id="WP_344744830.1">
    <property type="nucleotide sequence ID" value="NZ_BAAAWW010000052.1"/>
</dbReference>
<feature type="transmembrane region" description="Helical" evidence="10">
    <location>
        <begin position="103"/>
        <end position="124"/>
    </location>
</feature>
<proteinExistence type="predicted"/>
<protein>
    <recommendedName>
        <fullName evidence="8">Autoinducer 2 import system permease protein LsrD</fullName>
    </recommendedName>
</protein>
<evidence type="ECO:0000256" key="3">
    <source>
        <dbReference type="ARBA" id="ARBA00022475"/>
    </source>
</evidence>
<evidence type="ECO:0000256" key="1">
    <source>
        <dbReference type="ARBA" id="ARBA00004651"/>
    </source>
</evidence>
<keyword evidence="4" id="KW-0997">Cell inner membrane</keyword>
<feature type="transmembrane region" description="Helical" evidence="10">
    <location>
        <begin position="174"/>
        <end position="200"/>
    </location>
</feature>
<sequence length="349" mass="35605">MTGNPVSATRAARRGRPRPALEDAFIPVLLVALVVVLTMSTDSFLSRGNILNVLTSMAILAIVSFGQTFVIAGGGFDLSIGGQVALHGVVAALVMAATQNILLGLLAAAVTGVLFGLLNGLLVIWLKVHPFMITLGTSVVATGVTLIASNSESVGGLPPSIAGFGVGRPLGVPWIVWLMVACFAISLFLLSVSPFGLRVLSTGGNREAARLAGLRVDRTTVTTFVIAGVFAAVAGAAITARLQSAQPTVGGELELFSVAAVVLGGSALHGGKASMWRTLLGVLVISVIQNGLNLLGVGDAWQAVAVGLVFILAMSAELLRRLSPVRRSRPVEPPSAGKPDAAKGTPAAV</sequence>
<dbReference type="EMBL" id="JBHMBS010000007">
    <property type="protein sequence ID" value="MFB9677383.1"/>
    <property type="molecule type" value="Genomic_DNA"/>
</dbReference>
<evidence type="ECO:0000256" key="9">
    <source>
        <dbReference type="SAM" id="MobiDB-lite"/>
    </source>
</evidence>
<feature type="region of interest" description="Disordered" evidence="9">
    <location>
        <begin position="327"/>
        <end position="349"/>
    </location>
</feature>
<keyword evidence="5 10" id="KW-0812">Transmembrane</keyword>
<evidence type="ECO:0000256" key="6">
    <source>
        <dbReference type="ARBA" id="ARBA00022989"/>
    </source>
</evidence>
<accession>A0ABV5TE47</accession>
<keyword evidence="7 10" id="KW-0472">Membrane</keyword>